<dbReference type="SUPFAM" id="SSF52172">
    <property type="entry name" value="CheY-like"/>
    <property type="match status" value="1"/>
</dbReference>
<dbReference type="EMBL" id="JADEXP010000383">
    <property type="protein sequence ID" value="MBE9070164.1"/>
    <property type="molecule type" value="Genomic_DNA"/>
</dbReference>
<protein>
    <submittedName>
        <fullName evidence="5">Response regulator</fullName>
    </submittedName>
</protein>
<feature type="modified residue" description="4-aspartylphosphate" evidence="2">
    <location>
        <position position="73"/>
    </location>
</feature>
<evidence type="ECO:0000256" key="2">
    <source>
        <dbReference type="PROSITE-ProRule" id="PRU00169"/>
    </source>
</evidence>
<keyword evidence="6" id="KW-1185">Reference proteome</keyword>
<dbReference type="Gene3D" id="3.30.450.20">
    <property type="entry name" value="PAS domain"/>
    <property type="match status" value="1"/>
</dbReference>
<evidence type="ECO:0000259" key="3">
    <source>
        <dbReference type="PROSITE" id="PS50109"/>
    </source>
</evidence>
<dbReference type="GO" id="GO:0000160">
    <property type="term" value="P:phosphorelay signal transduction system"/>
    <property type="evidence" value="ECO:0007669"/>
    <property type="project" value="InterPro"/>
</dbReference>
<evidence type="ECO:0000259" key="4">
    <source>
        <dbReference type="PROSITE" id="PS50110"/>
    </source>
</evidence>
<feature type="domain" description="Response regulatory" evidence="4">
    <location>
        <begin position="24"/>
        <end position="140"/>
    </location>
</feature>
<dbReference type="InterPro" id="IPR036890">
    <property type="entry name" value="HATPase_C_sf"/>
</dbReference>
<dbReference type="Proteomes" id="UP000615026">
    <property type="component" value="Unassembled WGS sequence"/>
</dbReference>
<dbReference type="InterPro" id="IPR001789">
    <property type="entry name" value="Sig_transdc_resp-reg_receiver"/>
</dbReference>
<evidence type="ECO:0000313" key="5">
    <source>
        <dbReference type="EMBL" id="MBE9070164.1"/>
    </source>
</evidence>
<dbReference type="InterPro" id="IPR011495">
    <property type="entry name" value="Sig_transdc_His_kin_sub2_dim/P"/>
</dbReference>
<dbReference type="RefSeq" id="WP_193996047.1">
    <property type="nucleotide sequence ID" value="NZ_JADEXP010000383.1"/>
</dbReference>
<dbReference type="Gene3D" id="3.40.50.2300">
    <property type="match status" value="1"/>
</dbReference>
<dbReference type="InterPro" id="IPR005467">
    <property type="entry name" value="His_kinase_dom"/>
</dbReference>
<reference evidence="5" key="1">
    <citation type="submission" date="2020-10" db="EMBL/GenBank/DDBJ databases">
        <authorList>
            <person name="Castelo-Branco R."/>
            <person name="Eusebio N."/>
            <person name="Adriana R."/>
            <person name="Vieira A."/>
            <person name="Brugerolle De Fraissinette N."/>
            <person name="Rezende De Castro R."/>
            <person name="Schneider M.P."/>
            <person name="Vasconcelos V."/>
            <person name="Leao P.N."/>
        </authorList>
    </citation>
    <scope>NUCLEOTIDE SEQUENCE</scope>
    <source>
        <strain evidence="5">LEGE 11479</strain>
    </source>
</reference>
<keyword evidence="1" id="KW-0418">Kinase</keyword>
<dbReference type="PANTHER" id="PTHR43065:SF23">
    <property type="entry name" value="SENSOR HISTIDINE KINASE PDTAS"/>
    <property type="match status" value="1"/>
</dbReference>
<gene>
    <name evidence="5" type="ORF">IQ260_26335</name>
</gene>
<sequence length="345" mass="38947">MTQALANSDPLSHHIQSQPASATTVLIVDADSAMRLLLRVAMQREGLEIIEASSGQECLEIFQQQRPDLILMDAVMPEVDGFTCCTTLRKMAAGGDIPILMITSLDDPDSVNRAFEVGATDYLTKPIHWALLRHRVQRLQDMLKRQQAEYQIKVSLREKEALLKEIHHRVKNNLQIISSLLELQSYSIKDRKILDLFRESQNRVRLMALVHEKLYQSNNLGKVSFLEYVKTLSSYLLHSYQVNSNDIEVIINIDDISLDIDTAVPCGLIINELMSNALKYAFSQTKKGIINIETNRATKNQFSLIFQDNGVGISQDLDIYQTETLGLQLVASLADQLEGDLEVFT</sequence>
<dbReference type="GO" id="GO:0016301">
    <property type="term" value="F:kinase activity"/>
    <property type="evidence" value="ECO:0007669"/>
    <property type="project" value="UniProtKB-KW"/>
</dbReference>
<evidence type="ECO:0000256" key="1">
    <source>
        <dbReference type="ARBA" id="ARBA00022777"/>
    </source>
</evidence>
<evidence type="ECO:0000313" key="6">
    <source>
        <dbReference type="Proteomes" id="UP000615026"/>
    </source>
</evidence>
<proteinExistence type="predicted"/>
<dbReference type="Pfam" id="PF00072">
    <property type="entry name" value="Response_reg"/>
    <property type="match status" value="1"/>
</dbReference>
<dbReference type="SUPFAM" id="SSF55874">
    <property type="entry name" value="ATPase domain of HSP90 chaperone/DNA topoisomerase II/histidine kinase"/>
    <property type="match status" value="1"/>
</dbReference>
<dbReference type="Pfam" id="PF02518">
    <property type="entry name" value="HATPase_c"/>
    <property type="match status" value="1"/>
</dbReference>
<dbReference type="PROSITE" id="PS50109">
    <property type="entry name" value="HIS_KIN"/>
    <property type="match status" value="1"/>
</dbReference>
<comment type="caution">
    <text evidence="5">The sequence shown here is derived from an EMBL/GenBank/DDBJ whole genome shotgun (WGS) entry which is preliminary data.</text>
</comment>
<organism evidence="5 6">
    <name type="scientific">Leptolyngbya cf. ectocarpi LEGE 11479</name>
    <dbReference type="NCBI Taxonomy" id="1828722"/>
    <lineage>
        <taxon>Bacteria</taxon>
        <taxon>Bacillati</taxon>
        <taxon>Cyanobacteriota</taxon>
        <taxon>Cyanophyceae</taxon>
        <taxon>Leptolyngbyales</taxon>
        <taxon>Leptolyngbyaceae</taxon>
        <taxon>Leptolyngbya group</taxon>
        <taxon>Leptolyngbya</taxon>
    </lineage>
</organism>
<feature type="domain" description="Histidine kinase" evidence="3">
    <location>
        <begin position="165"/>
        <end position="345"/>
    </location>
</feature>
<keyword evidence="2" id="KW-0597">Phosphoprotein</keyword>
<dbReference type="PROSITE" id="PS50110">
    <property type="entry name" value="RESPONSE_REGULATORY"/>
    <property type="match status" value="1"/>
</dbReference>
<dbReference type="InterPro" id="IPR011006">
    <property type="entry name" value="CheY-like_superfamily"/>
</dbReference>
<dbReference type="AlphaFoldDB" id="A0A929FCM7"/>
<dbReference type="Pfam" id="PF07568">
    <property type="entry name" value="HisKA_2"/>
    <property type="match status" value="1"/>
</dbReference>
<dbReference type="Gene3D" id="3.30.565.10">
    <property type="entry name" value="Histidine kinase-like ATPase, C-terminal domain"/>
    <property type="match status" value="1"/>
</dbReference>
<name>A0A929FCM7_LEPEC</name>
<keyword evidence="1" id="KW-0808">Transferase</keyword>
<dbReference type="InterPro" id="IPR003594">
    <property type="entry name" value="HATPase_dom"/>
</dbReference>
<accession>A0A929FCM7</accession>
<feature type="non-terminal residue" evidence="5">
    <location>
        <position position="345"/>
    </location>
</feature>
<dbReference type="SMART" id="SM00448">
    <property type="entry name" value="REC"/>
    <property type="match status" value="1"/>
</dbReference>
<dbReference type="PANTHER" id="PTHR43065">
    <property type="entry name" value="SENSOR HISTIDINE KINASE"/>
    <property type="match status" value="1"/>
</dbReference>